<keyword evidence="4" id="KW-1185">Reference proteome</keyword>
<feature type="transmembrane region" description="Helical" evidence="2">
    <location>
        <begin position="230"/>
        <end position="250"/>
    </location>
</feature>
<protein>
    <submittedName>
        <fullName evidence="3">DUF983 domain-containing protein</fullName>
    </submittedName>
</protein>
<accession>A0A502G3Z2</accession>
<feature type="compositionally biased region" description="Basic and acidic residues" evidence="1">
    <location>
        <begin position="1"/>
        <end position="13"/>
    </location>
</feature>
<evidence type="ECO:0000313" key="4">
    <source>
        <dbReference type="Proteomes" id="UP000317078"/>
    </source>
</evidence>
<comment type="caution">
    <text evidence="3">The sequence shown here is derived from an EMBL/GenBank/DDBJ whole genome shotgun (WGS) entry which is preliminary data.</text>
</comment>
<proteinExistence type="predicted"/>
<keyword evidence="2" id="KW-1133">Transmembrane helix</keyword>
<reference evidence="3 4" key="1">
    <citation type="journal article" date="2019" name="Environ. Microbiol.">
        <title>Species interactions and distinct microbial communities in high Arctic permafrost affected cryosols are associated with the CH4 and CO2 gas fluxes.</title>
        <authorList>
            <person name="Altshuler I."/>
            <person name="Hamel J."/>
            <person name="Turney S."/>
            <person name="Magnuson E."/>
            <person name="Levesque R."/>
            <person name="Greer C."/>
            <person name="Whyte L.G."/>
        </authorList>
    </citation>
    <scope>NUCLEOTIDE SEQUENCE [LARGE SCALE GENOMIC DNA]</scope>
    <source>
        <strain evidence="3 4">S9.3B</strain>
    </source>
</reference>
<evidence type="ECO:0000256" key="2">
    <source>
        <dbReference type="SAM" id="Phobius"/>
    </source>
</evidence>
<gene>
    <name evidence="3" type="ORF">EAH89_13440</name>
</gene>
<dbReference type="AlphaFoldDB" id="A0A502G3Z2"/>
<dbReference type="EMBL" id="RCZP01000011">
    <property type="protein sequence ID" value="TPG55936.1"/>
    <property type="molecule type" value="Genomic_DNA"/>
</dbReference>
<feature type="compositionally biased region" description="Basic and acidic residues" evidence="1">
    <location>
        <begin position="77"/>
        <end position="89"/>
    </location>
</feature>
<keyword evidence="2" id="KW-0812">Transmembrane</keyword>
<sequence>MRGQVHAEVDHPLRPAFLARNGRQTRADEGSAPHRGLQQAAPARLGVGAGDRGEVHPERPGEGAVRGQAGAGPQLPARDRRPDRVGHGEVDRSGAVLDFWNPAMRIIGRVHVAYNPFNSYLPGVTKTNCMYRTKDCMARSGTVEAEKAVSGESRVMTGLRRGLRLRCPHCSEGHLFSSFMKVKDCEACGADNTAYPCDDAPPYLTLFLVGHLFVPFVFMMDKAWSPPMWVMFAVWLPLITALTLATMPFMKGAVVGLCWANGITRETARQ</sequence>
<feature type="transmembrane region" description="Helical" evidence="2">
    <location>
        <begin position="200"/>
        <end position="218"/>
    </location>
</feature>
<feature type="region of interest" description="Disordered" evidence="1">
    <location>
        <begin position="1"/>
        <end position="89"/>
    </location>
</feature>
<feature type="compositionally biased region" description="Basic and acidic residues" evidence="1">
    <location>
        <begin position="51"/>
        <end position="61"/>
    </location>
</feature>
<evidence type="ECO:0000313" key="3">
    <source>
        <dbReference type="EMBL" id="TPG55936.1"/>
    </source>
</evidence>
<evidence type="ECO:0000256" key="1">
    <source>
        <dbReference type="SAM" id="MobiDB-lite"/>
    </source>
</evidence>
<keyword evidence="2" id="KW-0472">Membrane</keyword>
<dbReference type="Proteomes" id="UP000317078">
    <property type="component" value="Unassembled WGS sequence"/>
</dbReference>
<dbReference type="Pfam" id="PF06170">
    <property type="entry name" value="DUF983"/>
    <property type="match status" value="1"/>
</dbReference>
<organism evidence="3 4">
    <name type="scientific">Muricoccus nepalensis</name>
    <dbReference type="NCBI Taxonomy" id="1854500"/>
    <lineage>
        <taxon>Bacteria</taxon>
        <taxon>Pseudomonadati</taxon>
        <taxon>Pseudomonadota</taxon>
        <taxon>Alphaproteobacteria</taxon>
        <taxon>Acetobacterales</taxon>
        <taxon>Roseomonadaceae</taxon>
        <taxon>Muricoccus</taxon>
    </lineage>
</organism>
<name>A0A502G3Z2_9PROT</name>
<dbReference type="InterPro" id="IPR009325">
    <property type="entry name" value="DUF983"/>
</dbReference>